<accession>A0AA90VJA1</accession>
<dbReference type="InterPro" id="IPR044060">
    <property type="entry name" value="Bacterial_rp_domain"/>
</dbReference>
<evidence type="ECO:0000256" key="2">
    <source>
        <dbReference type="SAM" id="SignalP"/>
    </source>
</evidence>
<feature type="domain" description="Bacterial repeat" evidence="4">
    <location>
        <begin position="314"/>
        <end position="376"/>
    </location>
</feature>
<evidence type="ECO:0000313" key="5">
    <source>
        <dbReference type="EMBL" id="MQO92352.1"/>
    </source>
</evidence>
<dbReference type="GO" id="GO:0052689">
    <property type="term" value="F:carboxylic ester hydrolase activity"/>
    <property type="evidence" value="ECO:0007669"/>
    <property type="project" value="TreeGrafter"/>
</dbReference>
<dbReference type="AlphaFoldDB" id="A0AA90VJA1"/>
<dbReference type="InterPro" id="IPR011050">
    <property type="entry name" value="Pectin_lyase_fold/virulence"/>
</dbReference>
<dbReference type="InterPro" id="IPR032812">
    <property type="entry name" value="SbsA_Ig"/>
</dbReference>
<sequence>MKKNLLRFGLSLIALFVMVVANAQTYQNEEASVSWPFNDANYATQYTKSPEKGFSLVSVNTGDLKYVAKTSTKTLDKNGSPMAMAGFGPVGTTKAVEWTVKPSKGLTFTPTSISTYVNRFGTDAENGVTVTAKLSDGTSVDLGNFTALRENKTTETDKFSKNENLTNHIVIQLTAEQQAQLTSAEGFTLSCTVGVGSTKQQGFADVHINGLLNGTVQQVEQYTLSAAVSTVGAGTVKVSPAGTVFDAETSITVTATKNFGYKFVNWTDANNQVVSTDEAYTFSISTNTALKANFEQINTYALNYKVEGGAKDYMVSATPAPTVVNGKNMYEEGTEVTLTASSNDILTFTNWNDGETGAERKINMNADQSFTAAYSSKDFIAGWDFYKAAKSGRAADFAAEDNDADQLILRDADGNAYGWLDKSNSAGGYEGKNAAVNWTTVSTKPLGETYWQTKVNATAFTDIKVKSSMLYNYNAYETYNVEYSLNGTDWTKVGAIKMAGAKAWTDGEFTLPSDANNKAEVYIRWIADKTSSIKGATGNNDGIAIAGIYITGTAQLVNDGKAPVLVNTVPAEGATNASANGKIVLTFDEKVKLTGNAAATLGAQKIEGAVSGKTITFAYKGLNYATAYTFKLAAGSVADLTDNATDQAIVLNFTIKTKPAVTKALYDFIVPTDGDFKAALAAAAKRTDTSKRFRIFIKQGDYKIPADENSKVTGGDGKSYANPTIYMNTPNVSIIGEGMDNTSLTNTIPDAEYKNANQKNPANVLEGIGKGDVLCLQKEATGTYFQDLKMYSSMGDDKGRDIVLNDQSNKTICKNVNLWAYQDTYVSNNQNGKFYFEDGILRGRTDYLCGKGDVYYNNVELWICEKGGYLAVPSQPKKYGYIFKDCTIKDATEAKDLNGNYTLGRPWGKGTPIALYIDTKMEAIPSAAGWDEMSGGYPKRFAEYNSTTSTGSTVDLKDRKKVYDAYDSKNGDNYVNRHNETAESPILAAEEAAFYTVENIMGQDDDWDPTAATEQASAPTNVKLNGTTLAWDNNDYALLWAVCKNGKVVDFTIKPTYLVDDASATWSVRAANEMGGLSEATAAVLGTGIHNIASATDAAVIKTAIYAADGTQLSNLQKGINIIVKTLADGSKKTSKVIVK</sequence>
<evidence type="ECO:0000259" key="4">
    <source>
        <dbReference type="Pfam" id="PF18998"/>
    </source>
</evidence>
<dbReference type="EMBL" id="VZAP01000087">
    <property type="protein sequence ID" value="MQO92352.1"/>
    <property type="molecule type" value="Genomic_DNA"/>
</dbReference>
<gene>
    <name evidence="5" type="ORF">F7D31_06680</name>
</gene>
<proteinExistence type="predicted"/>
<dbReference type="PANTHER" id="PTHR31321">
    <property type="entry name" value="ACYL-COA THIOESTER HYDROLASE YBHC-RELATED"/>
    <property type="match status" value="1"/>
</dbReference>
<dbReference type="Proteomes" id="UP000421283">
    <property type="component" value="Unassembled WGS sequence"/>
</dbReference>
<feature type="signal peptide" evidence="2">
    <location>
        <begin position="1"/>
        <end position="23"/>
    </location>
</feature>
<evidence type="ECO:0000313" key="6">
    <source>
        <dbReference type="Proteomes" id="UP000421283"/>
    </source>
</evidence>
<dbReference type="RefSeq" id="WP_153138189.1">
    <property type="nucleotide sequence ID" value="NZ_VZAP01000087.1"/>
</dbReference>
<evidence type="ECO:0000256" key="1">
    <source>
        <dbReference type="ARBA" id="ARBA00022729"/>
    </source>
</evidence>
<evidence type="ECO:0000259" key="3">
    <source>
        <dbReference type="Pfam" id="PF13205"/>
    </source>
</evidence>
<dbReference type="InterPro" id="IPR012334">
    <property type="entry name" value="Pectin_lyas_fold"/>
</dbReference>
<feature type="domain" description="Bacterial repeat" evidence="4">
    <location>
        <begin position="227"/>
        <end position="297"/>
    </location>
</feature>
<dbReference type="SUPFAM" id="SSF51126">
    <property type="entry name" value="Pectin lyase-like"/>
    <property type="match status" value="1"/>
</dbReference>
<protein>
    <submittedName>
        <fullName evidence="5">Pectin esterase</fullName>
    </submittedName>
</protein>
<reference evidence="6" key="1">
    <citation type="submission" date="2019-09" db="EMBL/GenBank/DDBJ databases">
        <title>Distinct polysaccharide growth profiles of human intestinal Prevotella copri isolates.</title>
        <authorList>
            <person name="Fehlner-Peach H."/>
            <person name="Magnabosco C."/>
            <person name="Raghavan V."/>
            <person name="Scher J.U."/>
            <person name="Tett A."/>
            <person name="Cox L.M."/>
            <person name="Gottsegen C."/>
            <person name="Watters A."/>
            <person name="Wiltshire- Gordon J.D."/>
            <person name="Segata N."/>
            <person name="Bonneau R."/>
            <person name="Littman D.R."/>
        </authorList>
    </citation>
    <scope>NUCLEOTIDE SEQUENCE [LARGE SCALE GENOMIC DNA]</scope>
    <source>
        <strain evidence="6">iAU3127</strain>
    </source>
</reference>
<organism evidence="5 6">
    <name type="scientific">Segatella copri</name>
    <dbReference type="NCBI Taxonomy" id="165179"/>
    <lineage>
        <taxon>Bacteria</taxon>
        <taxon>Pseudomonadati</taxon>
        <taxon>Bacteroidota</taxon>
        <taxon>Bacteroidia</taxon>
        <taxon>Bacteroidales</taxon>
        <taxon>Prevotellaceae</taxon>
        <taxon>Segatella</taxon>
    </lineage>
</organism>
<dbReference type="Pfam" id="PF13205">
    <property type="entry name" value="Big_5"/>
    <property type="match status" value="1"/>
</dbReference>
<dbReference type="Gene3D" id="2.160.20.10">
    <property type="entry name" value="Single-stranded right-handed beta-helix, Pectin lyase-like"/>
    <property type="match status" value="1"/>
</dbReference>
<feature type="domain" description="SbsA Ig-like" evidence="3">
    <location>
        <begin position="559"/>
        <end position="654"/>
    </location>
</feature>
<comment type="caution">
    <text evidence="5">The sequence shown here is derived from an EMBL/GenBank/DDBJ whole genome shotgun (WGS) entry which is preliminary data.</text>
</comment>
<feature type="chain" id="PRO_5041679438" evidence="2">
    <location>
        <begin position="24"/>
        <end position="1140"/>
    </location>
</feature>
<keyword evidence="1 2" id="KW-0732">Signal</keyword>
<dbReference type="GO" id="GO:0009279">
    <property type="term" value="C:cell outer membrane"/>
    <property type="evidence" value="ECO:0007669"/>
    <property type="project" value="TreeGrafter"/>
</dbReference>
<dbReference type="PANTHER" id="PTHR31321:SF57">
    <property type="entry name" value="PECTINESTERASE 53-RELATED"/>
    <property type="match status" value="1"/>
</dbReference>
<dbReference type="Gene3D" id="2.60.120.260">
    <property type="entry name" value="Galactose-binding domain-like"/>
    <property type="match status" value="1"/>
</dbReference>
<dbReference type="Pfam" id="PF18998">
    <property type="entry name" value="Flg_new_2"/>
    <property type="match status" value="2"/>
</dbReference>
<name>A0AA90VJA1_9BACT</name>